<evidence type="ECO:0000313" key="21">
    <source>
        <dbReference type="Proteomes" id="UP000193484"/>
    </source>
</evidence>
<keyword evidence="9 17" id="KW-0560">Oxidoreductase</keyword>
<dbReference type="InterPro" id="IPR001424">
    <property type="entry name" value="SOD_Cu_Zn_dom"/>
</dbReference>
<feature type="chain" id="PRO_5044265055" description="Superoxide dismutase [Cu-Zn]" evidence="19">
    <location>
        <begin position="31"/>
        <end position="244"/>
    </location>
</feature>
<evidence type="ECO:0000256" key="15">
    <source>
        <dbReference type="ARBA" id="ARBA00024900"/>
    </source>
</evidence>
<evidence type="ECO:0000256" key="6">
    <source>
        <dbReference type="ARBA" id="ARBA00022729"/>
    </source>
</evidence>
<organism evidence="20 21">
    <name type="scientific">Mycolicibacterium fallax</name>
    <name type="common">Mycobacterium fallax</name>
    <dbReference type="NCBI Taxonomy" id="1793"/>
    <lineage>
        <taxon>Bacteria</taxon>
        <taxon>Bacillati</taxon>
        <taxon>Actinomycetota</taxon>
        <taxon>Actinomycetes</taxon>
        <taxon>Mycobacteriales</taxon>
        <taxon>Mycobacteriaceae</taxon>
        <taxon>Mycolicibacterium</taxon>
    </lineage>
</organism>
<dbReference type="FunFam" id="2.60.40.200:FF:000012">
    <property type="entry name" value="Superoxide dismutase [Cu-Zn]"/>
    <property type="match status" value="1"/>
</dbReference>
<evidence type="ECO:0000256" key="10">
    <source>
        <dbReference type="ARBA" id="ARBA00023008"/>
    </source>
</evidence>
<keyword evidence="5 17" id="KW-0479">Metal-binding</keyword>
<keyword evidence="7 17" id="KW-0862">Zinc</keyword>
<dbReference type="STRING" id="1793.AWC04_11075"/>
<feature type="region of interest" description="Disordered" evidence="18">
    <location>
        <begin position="148"/>
        <end position="167"/>
    </location>
</feature>
<evidence type="ECO:0000256" key="8">
    <source>
        <dbReference type="ARBA" id="ARBA00022862"/>
    </source>
</evidence>
<comment type="similarity">
    <text evidence="1 17">Belongs to the Cu-Zn superoxide dismutase family.</text>
</comment>
<keyword evidence="6 19" id="KW-0732">Signal</keyword>
<keyword evidence="13" id="KW-1015">Disulfide bond</keyword>
<evidence type="ECO:0000256" key="5">
    <source>
        <dbReference type="ARBA" id="ARBA00022723"/>
    </source>
</evidence>
<keyword evidence="8" id="KW-0049">Antioxidant</keyword>
<evidence type="ECO:0000256" key="7">
    <source>
        <dbReference type="ARBA" id="ARBA00022833"/>
    </source>
</evidence>
<keyword evidence="10 17" id="KW-0186">Copper</keyword>
<dbReference type="PROSITE" id="PS51257">
    <property type="entry name" value="PROKAR_LIPOPROTEIN"/>
    <property type="match status" value="1"/>
</dbReference>
<sequence>MVKPARPQLWGKTAVAVLFAAPVALLSACAPPGEVPSDSPGTTPSIWTGAPDPGTATGHGTATEHATPAENAPGANSLIVPMRNVEGAEVATATLEFNPGYVKITVESTGTGKLTPGFHGVHVHSVGKCEANSVAPAGGAPGAFLSAGGHFQAPGHSGHPSSGDLSSLQVREDGSALLVTTTDAFTEEDLLAGAKTALMIHQDSDNFANIPERYQADGVAGPDANTIATGDAGQRVACGVIGAE</sequence>
<dbReference type="InterPro" id="IPR036423">
    <property type="entry name" value="SOD-like_Cu/Zn_dom_sf"/>
</dbReference>
<dbReference type="SUPFAM" id="SSF49329">
    <property type="entry name" value="Cu,Zn superoxide dismutase-like"/>
    <property type="match status" value="1"/>
</dbReference>
<evidence type="ECO:0000256" key="11">
    <source>
        <dbReference type="ARBA" id="ARBA00023136"/>
    </source>
</evidence>
<evidence type="ECO:0000256" key="17">
    <source>
        <dbReference type="RuleBase" id="RU000393"/>
    </source>
</evidence>
<keyword evidence="14" id="KW-0449">Lipoprotein</keyword>
<evidence type="ECO:0000256" key="3">
    <source>
        <dbReference type="ARBA" id="ARBA00020928"/>
    </source>
</evidence>
<dbReference type="RefSeq" id="WP_085096058.1">
    <property type="nucleotide sequence ID" value="NZ_AP022603.1"/>
</dbReference>
<accession>A0A1X1RD21</accession>
<dbReference type="Gene3D" id="2.60.40.200">
    <property type="entry name" value="Superoxide dismutase, copper/zinc binding domain"/>
    <property type="match status" value="1"/>
</dbReference>
<dbReference type="AlphaFoldDB" id="A0A1X1RD21"/>
<dbReference type="PROSITE" id="PS00332">
    <property type="entry name" value="SOD_CU_ZN_2"/>
    <property type="match status" value="1"/>
</dbReference>
<dbReference type="EMBL" id="LQOJ01000039">
    <property type="protein sequence ID" value="ORV03168.1"/>
    <property type="molecule type" value="Genomic_DNA"/>
</dbReference>
<evidence type="ECO:0000256" key="16">
    <source>
        <dbReference type="ARBA" id="ARBA00049204"/>
    </source>
</evidence>
<evidence type="ECO:0000256" key="12">
    <source>
        <dbReference type="ARBA" id="ARBA00023139"/>
    </source>
</evidence>
<feature type="compositionally biased region" description="Low complexity" evidence="18">
    <location>
        <begin position="48"/>
        <end position="70"/>
    </location>
</feature>
<feature type="signal peptide" evidence="19">
    <location>
        <begin position="1"/>
        <end position="30"/>
    </location>
</feature>
<gene>
    <name evidence="20" type="ORF">AWC04_11075</name>
</gene>
<evidence type="ECO:0000256" key="1">
    <source>
        <dbReference type="ARBA" id="ARBA00010457"/>
    </source>
</evidence>
<comment type="cofactor">
    <cofactor evidence="17">
        <name>Zn(2+)</name>
        <dbReference type="ChEBI" id="CHEBI:29105"/>
    </cofactor>
    <text evidence="17">Binds 1 zinc ion per subunit.</text>
</comment>
<proteinExistence type="inferred from homology"/>
<protein>
    <recommendedName>
        <fullName evidence="3 17">Superoxide dismutase [Cu-Zn]</fullName>
        <ecNumber evidence="2 17">1.15.1.1</ecNumber>
    </recommendedName>
</protein>
<keyword evidence="4" id="KW-1003">Cell membrane</keyword>
<keyword evidence="12" id="KW-0564">Palmitate</keyword>
<dbReference type="GO" id="GO:0004784">
    <property type="term" value="F:superoxide dismutase activity"/>
    <property type="evidence" value="ECO:0007669"/>
    <property type="project" value="UniProtKB-EC"/>
</dbReference>
<name>A0A1X1RD21_MYCFA</name>
<dbReference type="EC" id="1.15.1.1" evidence="2 17"/>
<dbReference type="InterPro" id="IPR018152">
    <property type="entry name" value="SOD_Cu/Zn_BS"/>
</dbReference>
<feature type="region of interest" description="Disordered" evidence="18">
    <location>
        <begin position="32"/>
        <end position="75"/>
    </location>
</feature>
<comment type="catalytic activity">
    <reaction evidence="16 17">
        <text>2 superoxide + 2 H(+) = H2O2 + O2</text>
        <dbReference type="Rhea" id="RHEA:20696"/>
        <dbReference type="ChEBI" id="CHEBI:15378"/>
        <dbReference type="ChEBI" id="CHEBI:15379"/>
        <dbReference type="ChEBI" id="CHEBI:16240"/>
        <dbReference type="ChEBI" id="CHEBI:18421"/>
        <dbReference type="EC" id="1.15.1.1"/>
    </reaction>
</comment>
<evidence type="ECO:0000256" key="19">
    <source>
        <dbReference type="SAM" id="SignalP"/>
    </source>
</evidence>
<dbReference type="Pfam" id="PF00080">
    <property type="entry name" value="Sod_Cu"/>
    <property type="match status" value="1"/>
</dbReference>
<dbReference type="OrthoDB" id="9792957at2"/>
<dbReference type="Proteomes" id="UP000193484">
    <property type="component" value="Unassembled WGS sequence"/>
</dbReference>
<evidence type="ECO:0000256" key="4">
    <source>
        <dbReference type="ARBA" id="ARBA00022475"/>
    </source>
</evidence>
<comment type="cofactor">
    <cofactor evidence="17">
        <name>Cu cation</name>
        <dbReference type="ChEBI" id="CHEBI:23378"/>
    </cofactor>
    <text evidence="17">Binds 1 copper ion per subunit.</text>
</comment>
<keyword evidence="11" id="KW-0472">Membrane</keyword>
<evidence type="ECO:0000256" key="18">
    <source>
        <dbReference type="SAM" id="MobiDB-lite"/>
    </source>
</evidence>
<evidence type="ECO:0000313" key="20">
    <source>
        <dbReference type="EMBL" id="ORV03168.1"/>
    </source>
</evidence>
<comment type="function">
    <text evidence="15">Destroys radicals which are normally produced within the cells and which are toxic to biological systems. May play a role in favoring mycobacterial survival in phagocytes.</text>
</comment>
<evidence type="ECO:0000256" key="13">
    <source>
        <dbReference type="ARBA" id="ARBA00023157"/>
    </source>
</evidence>
<evidence type="ECO:0000256" key="2">
    <source>
        <dbReference type="ARBA" id="ARBA00012682"/>
    </source>
</evidence>
<evidence type="ECO:0000256" key="14">
    <source>
        <dbReference type="ARBA" id="ARBA00023288"/>
    </source>
</evidence>
<reference evidence="20 21" key="1">
    <citation type="submission" date="2016-01" db="EMBL/GenBank/DDBJ databases">
        <title>The new phylogeny of the genus Mycobacterium.</title>
        <authorList>
            <person name="Tarcisio F."/>
            <person name="Conor M."/>
            <person name="Antonella G."/>
            <person name="Elisabetta G."/>
            <person name="Giulia F.S."/>
            <person name="Sara T."/>
            <person name="Anna F."/>
            <person name="Clotilde B."/>
            <person name="Roberto B."/>
            <person name="Veronica D.S."/>
            <person name="Fabio R."/>
            <person name="Monica P."/>
            <person name="Olivier J."/>
            <person name="Enrico T."/>
            <person name="Nicola S."/>
        </authorList>
    </citation>
    <scope>NUCLEOTIDE SEQUENCE [LARGE SCALE GENOMIC DNA]</scope>
    <source>
        <strain evidence="20 21">DSM 44179</strain>
    </source>
</reference>
<comment type="caution">
    <text evidence="20">The sequence shown here is derived from an EMBL/GenBank/DDBJ whole genome shotgun (WGS) entry which is preliminary data.</text>
</comment>
<dbReference type="NCBIfam" id="NF047631">
    <property type="entry name" value="SodCMycob"/>
    <property type="match status" value="1"/>
</dbReference>
<keyword evidence="21" id="KW-1185">Reference proteome</keyword>
<evidence type="ECO:0000256" key="9">
    <source>
        <dbReference type="ARBA" id="ARBA00023002"/>
    </source>
</evidence>
<dbReference type="GO" id="GO:0046872">
    <property type="term" value="F:metal ion binding"/>
    <property type="evidence" value="ECO:0007669"/>
    <property type="project" value="UniProtKB-KW"/>
</dbReference>